<gene>
    <name evidence="3" type="primary">neuC</name>
    <name evidence="2" type="ORF">CH360_06745</name>
    <name evidence="3" type="ORF">CH373_12225</name>
</gene>
<evidence type="ECO:0000313" key="4">
    <source>
        <dbReference type="Proteomes" id="UP000231962"/>
    </source>
</evidence>
<dbReference type="GO" id="GO:0006047">
    <property type="term" value="P:UDP-N-acetylglucosamine metabolic process"/>
    <property type="evidence" value="ECO:0007669"/>
    <property type="project" value="InterPro"/>
</dbReference>
<organism evidence="3 5">
    <name type="scientific">Leptospira perolatii</name>
    <dbReference type="NCBI Taxonomy" id="2023191"/>
    <lineage>
        <taxon>Bacteria</taxon>
        <taxon>Pseudomonadati</taxon>
        <taxon>Spirochaetota</taxon>
        <taxon>Spirochaetia</taxon>
        <taxon>Leptospirales</taxon>
        <taxon>Leptospiraceae</taxon>
        <taxon>Leptospira</taxon>
    </lineage>
</organism>
<dbReference type="NCBIfam" id="TIGR03568">
    <property type="entry name" value="NeuC_NnaA"/>
    <property type="match status" value="1"/>
</dbReference>
<protein>
    <submittedName>
        <fullName evidence="3">UDP-N-acetylglucosamine 2-epimerase (Hydrolyzing)</fullName>
    </submittedName>
</protein>
<dbReference type="InterPro" id="IPR003331">
    <property type="entry name" value="UDP_GlcNAc_Epimerase_2_dom"/>
</dbReference>
<keyword evidence="4" id="KW-1185">Reference proteome</keyword>
<accession>A0A2M9ZLK1</accession>
<dbReference type="SUPFAM" id="SSF53756">
    <property type="entry name" value="UDP-Glycosyltransferase/glycogen phosphorylase"/>
    <property type="match status" value="1"/>
</dbReference>
<feature type="domain" description="UDP-N-acetylglucosamine 2-epimerase" evidence="1">
    <location>
        <begin position="23"/>
        <end position="366"/>
    </location>
</feature>
<dbReference type="PANTHER" id="PTHR43174">
    <property type="entry name" value="UDP-N-ACETYLGLUCOSAMINE 2-EPIMERASE"/>
    <property type="match status" value="1"/>
</dbReference>
<sequence length="383" mass="42539">MRILAFTSIRSEYDLMSPLYSLLKNDPEIDFRLVVAGAHLSPKFDYSVNLIRQDGFPILIEIESLIDSDTESARLKSAANLLLGAIDPIRMFSPDLLLFAGDREEVLVGAMVGAYLSIPSIHFYGGDHAEDGHVDNPVRHATTKLATYHFVSHQTHADRILRMGEPEWRVKLIGSIALDKFKVDPPKSEDNKINRFKNLEGKKAIVIYHPIKEEIANSGQIVRDMIEALLERDYICLVGAPNTDPGNAQIKKEIDKLERENERVISYKNLSRSEFVSLFKSASLIIGNSSAGLLEAASVPIPAVNVGHRQKGRLCPENVIFVDASTESIRTGIKQTEAPEFASKIASMKNPFGDGGSAKRAYDLIKSLDFRFALPKPEDPLKI</sequence>
<evidence type="ECO:0000259" key="1">
    <source>
        <dbReference type="Pfam" id="PF02350"/>
    </source>
</evidence>
<name>A0A2M9ZLK1_9LEPT</name>
<dbReference type="Proteomes" id="UP000231990">
    <property type="component" value="Unassembled WGS sequence"/>
</dbReference>
<dbReference type="PANTHER" id="PTHR43174:SF3">
    <property type="entry name" value="UDP-N-ACETYLGLUCOSAMINE 2-EPIMERASE"/>
    <property type="match status" value="1"/>
</dbReference>
<reference evidence="4 5" key="1">
    <citation type="submission" date="2017-07" db="EMBL/GenBank/DDBJ databases">
        <title>Leptospira spp. isolated from tropical soils.</title>
        <authorList>
            <person name="Thibeaux R."/>
            <person name="Iraola G."/>
            <person name="Ferres I."/>
            <person name="Bierque E."/>
            <person name="Girault D."/>
            <person name="Soupe-Gilbert M.-E."/>
            <person name="Picardeau M."/>
            <person name="Goarant C."/>
        </authorList>
    </citation>
    <scope>NUCLEOTIDE SEQUENCE [LARGE SCALE GENOMIC DNA]</scope>
    <source>
        <strain evidence="3 5">FH1-B-B1</strain>
        <strain evidence="2 4">FH1-B-C1</strain>
    </source>
</reference>
<dbReference type="EMBL" id="NPDZ01000007">
    <property type="protein sequence ID" value="PJZ72823.1"/>
    <property type="molecule type" value="Genomic_DNA"/>
</dbReference>
<dbReference type="InterPro" id="IPR020004">
    <property type="entry name" value="UDP-GlcNAc_Epase"/>
</dbReference>
<dbReference type="InterPro" id="IPR029767">
    <property type="entry name" value="WecB-like"/>
</dbReference>
<dbReference type="AlphaFoldDB" id="A0A2M9ZLK1"/>
<dbReference type="Proteomes" id="UP000231962">
    <property type="component" value="Unassembled WGS sequence"/>
</dbReference>
<proteinExistence type="predicted"/>
<evidence type="ECO:0000313" key="3">
    <source>
        <dbReference type="EMBL" id="PJZ72823.1"/>
    </source>
</evidence>
<evidence type="ECO:0000313" key="5">
    <source>
        <dbReference type="Proteomes" id="UP000231990"/>
    </source>
</evidence>
<evidence type="ECO:0000313" key="2">
    <source>
        <dbReference type="EMBL" id="PJZ70293.1"/>
    </source>
</evidence>
<dbReference type="EMBL" id="NPDY01000004">
    <property type="protein sequence ID" value="PJZ70293.1"/>
    <property type="molecule type" value="Genomic_DNA"/>
</dbReference>
<dbReference type="Gene3D" id="3.40.50.2000">
    <property type="entry name" value="Glycogen Phosphorylase B"/>
    <property type="match status" value="2"/>
</dbReference>
<dbReference type="Pfam" id="PF02350">
    <property type="entry name" value="Epimerase_2"/>
    <property type="match status" value="1"/>
</dbReference>
<dbReference type="RefSeq" id="WP_100713255.1">
    <property type="nucleotide sequence ID" value="NZ_NPDY01000004.1"/>
</dbReference>
<dbReference type="OrthoDB" id="9803238at2"/>
<comment type="caution">
    <text evidence="3">The sequence shown here is derived from an EMBL/GenBank/DDBJ whole genome shotgun (WGS) entry which is preliminary data.</text>
</comment>
<dbReference type="GO" id="GO:0004553">
    <property type="term" value="F:hydrolase activity, hydrolyzing O-glycosyl compounds"/>
    <property type="evidence" value="ECO:0007669"/>
    <property type="project" value="InterPro"/>
</dbReference>